<feature type="region of interest" description="Disordered" evidence="1">
    <location>
        <begin position="1"/>
        <end position="34"/>
    </location>
</feature>
<proteinExistence type="predicted"/>
<evidence type="ECO:0000256" key="1">
    <source>
        <dbReference type="SAM" id="MobiDB-lite"/>
    </source>
</evidence>
<dbReference type="AlphaFoldDB" id="A0A0F9XN68"/>
<keyword evidence="2" id="KW-1133">Transmembrane helix</keyword>
<feature type="transmembrane region" description="Helical" evidence="2">
    <location>
        <begin position="116"/>
        <end position="132"/>
    </location>
</feature>
<reference evidence="3" key="1">
    <citation type="journal article" date="2015" name="Nature">
        <title>Complex archaea that bridge the gap between prokaryotes and eukaryotes.</title>
        <authorList>
            <person name="Spang A."/>
            <person name="Saw J.H."/>
            <person name="Jorgensen S.L."/>
            <person name="Zaremba-Niedzwiedzka K."/>
            <person name="Martijn J."/>
            <person name="Lind A.E."/>
            <person name="van Eijk R."/>
            <person name="Schleper C."/>
            <person name="Guy L."/>
            <person name="Ettema T.J."/>
        </authorList>
    </citation>
    <scope>NUCLEOTIDE SEQUENCE</scope>
</reference>
<comment type="caution">
    <text evidence="3">The sequence shown here is derived from an EMBL/GenBank/DDBJ whole genome shotgun (WGS) entry which is preliminary data.</text>
</comment>
<sequence length="140" mass="16104">MSKRTLKPRTPTRTPSKRKRRTKTKAKTRKNESSFPKKTARFIFTLLPIWTWKLSVALWHAFDHERKAWIIFSRIIIAMFIFPFLWLGMIGLYVIMIIPATIYGLLAIYLWSSHKFAAAAAGAITGGGLKATNPKNKKVR</sequence>
<feature type="compositionally biased region" description="Basic residues" evidence="1">
    <location>
        <begin position="15"/>
        <end position="28"/>
    </location>
</feature>
<gene>
    <name evidence="3" type="ORF">LCGC14_0194650</name>
</gene>
<keyword evidence="2" id="KW-0472">Membrane</keyword>
<accession>A0A0F9XN68</accession>
<name>A0A0F9XN68_9ZZZZ</name>
<keyword evidence="2" id="KW-0812">Transmembrane</keyword>
<evidence type="ECO:0000256" key="2">
    <source>
        <dbReference type="SAM" id="Phobius"/>
    </source>
</evidence>
<protein>
    <submittedName>
        <fullName evidence="3">Uncharacterized protein</fullName>
    </submittedName>
</protein>
<evidence type="ECO:0000313" key="3">
    <source>
        <dbReference type="EMBL" id="KKN93633.1"/>
    </source>
</evidence>
<organism evidence="3">
    <name type="scientific">marine sediment metagenome</name>
    <dbReference type="NCBI Taxonomy" id="412755"/>
    <lineage>
        <taxon>unclassified sequences</taxon>
        <taxon>metagenomes</taxon>
        <taxon>ecological metagenomes</taxon>
    </lineage>
</organism>
<dbReference type="EMBL" id="LAZR01000084">
    <property type="protein sequence ID" value="KKN93633.1"/>
    <property type="molecule type" value="Genomic_DNA"/>
</dbReference>